<accession>A0A1P8WLS1</accession>
<sequence>MPVATPHAGLTGVLRHHASEMLIAEDRFPPEGNNVSDKNEKKTPAGSQKKTVTKIGDFELKKRLGKGGMGEVFLARQISLDRLVALKTLSKNLAKNEDFVGRFLREARSMAKLDHTNVVKVYAVDSYKGVHFAAIEYINGKSVQDWLNKLKKFSVGDAVHIAMVCAEALKHAHDQNMVHRDIKPDNILLTSKGVVKVADFGLAKVLDDDVSMTQTNAGLGTPLYMPPEQAHSAKTVDLRCDIYALGATLYHLLTGKLPFTGANVVELIKAKEIGKYEAARKICPEIPERLDLIIDKMMAKDPKHRYGDCAEIIRDLNALGVHSEALSFVEGAVPTGVGRSVSPTVAGLGSTMTAAARSGEVSSRVDAKKSAKKAASRTWYVQYVDEKKKTVVEKHSTGRILKMIKAGTVTAKARCKASADGSYLPLAQFPEFRDAIEASLSRHTAQIQKTDMKSLYKQVERDEKKRVRWRWARNKLRNLGGGIMLMLWLALVGVIAALVIFLGQGLWQTLGEKVREMLS</sequence>
<evidence type="ECO:0000256" key="9">
    <source>
        <dbReference type="SAM" id="Phobius"/>
    </source>
</evidence>
<evidence type="ECO:0000313" key="11">
    <source>
        <dbReference type="EMBL" id="APZ94989.1"/>
    </source>
</evidence>
<feature type="domain" description="Protein kinase" evidence="10">
    <location>
        <begin position="58"/>
        <end position="325"/>
    </location>
</feature>
<dbReference type="Pfam" id="PF00069">
    <property type="entry name" value="Pkinase"/>
    <property type="match status" value="1"/>
</dbReference>
<proteinExistence type="predicted"/>
<evidence type="ECO:0000256" key="7">
    <source>
        <dbReference type="PROSITE-ProRule" id="PRU10141"/>
    </source>
</evidence>
<evidence type="ECO:0000256" key="6">
    <source>
        <dbReference type="ARBA" id="ARBA00022840"/>
    </source>
</evidence>
<feature type="binding site" evidence="7">
    <location>
        <position position="87"/>
    </location>
    <ligand>
        <name>ATP</name>
        <dbReference type="ChEBI" id="CHEBI:30616"/>
    </ligand>
</feature>
<dbReference type="STRING" id="1891926.Fuma_04641"/>
<keyword evidence="5 11" id="KW-0418">Kinase</keyword>
<dbReference type="Gene3D" id="1.10.510.10">
    <property type="entry name" value="Transferase(Phosphotransferase) domain 1"/>
    <property type="match status" value="1"/>
</dbReference>
<dbReference type="KEGG" id="fmr:Fuma_04641"/>
<evidence type="ECO:0000256" key="3">
    <source>
        <dbReference type="ARBA" id="ARBA00022679"/>
    </source>
</evidence>
<reference evidence="11 12" key="1">
    <citation type="journal article" date="2016" name="Front. Microbiol.">
        <title>Fuerstia marisgermanicae gen. nov., sp. nov., an Unusual Member of the Phylum Planctomycetes from the German Wadden Sea.</title>
        <authorList>
            <person name="Kohn T."/>
            <person name="Heuer A."/>
            <person name="Jogler M."/>
            <person name="Vollmers J."/>
            <person name="Boedeker C."/>
            <person name="Bunk B."/>
            <person name="Rast P."/>
            <person name="Borchert D."/>
            <person name="Glockner I."/>
            <person name="Freese H.M."/>
            <person name="Klenk H.P."/>
            <person name="Overmann J."/>
            <person name="Kaster A.K."/>
            <person name="Rohde M."/>
            <person name="Wiegand S."/>
            <person name="Jogler C."/>
        </authorList>
    </citation>
    <scope>NUCLEOTIDE SEQUENCE [LARGE SCALE GENOMIC DNA]</scope>
    <source>
        <strain evidence="11 12">NH11</strain>
    </source>
</reference>
<evidence type="ECO:0000256" key="5">
    <source>
        <dbReference type="ARBA" id="ARBA00022777"/>
    </source>
</evidence>
<feature type="transmembrane region" description="Helical" evidence="9">
    <location>
        <begin position="483"/>
        <end position="507"/>
    </location>
</feature>
<keyword evidence="9" id="KW-0472">Membrane</keyword>
<name>A0A1P8WLS1_9PLAN</name>
<dbReference type="InterPro" id="IPR017441">
    <property type="entry name" value="Protein_kinase_ATP_BS"/>
</dbReference>
<dbReference type="FunFam" id="1.10.510.10:FF:000021">
    <property type="entry name" value="Serine/threonine protein kinase"/>
    <property type="match status" value="1"/>
</dbReference>
<dbReference type="PROSITE" id="PS00108">
    <property type="entry name" value="PROTEIN_KINASE_ST"/>
    <property type="match status" value="1"/>
</dbReference>
<keyword evidence="3 11" id="KW-0808">Transferase</keyword>
<dbReference type="PANTHER" id="PTHR43289:SF6">
    <property type="entry name" value="SERINE_THREONINE-PROTEIN KINASE NEKL-3"/>
    <property type="match status" value="1"/>
</dbReference>
<evidence type="ECO:0000259" key="10">
    <source>
        <dbReference type="PROSITE" id="PS50011"/>
    </source>
</evidence>
<dbReference type="InterPro" id="IPR011009">
    <property type="entry name" value="Kinase-like_dom_sf"/>
</dbReference>
<evidence type="ECO:0000256" key="2">
    <source>
        <dbReference type="ARBA" id="ARBA00022527"/>
    </source>
</evidence>
<dbReference type="PROSITE" id="PS00107">
    <property type="entry name" value="PROTEIN_KINASE_ATP"/>
    <property type="match status" value="1"/>
</dbReference>
<dbReference type="PANTHER" id="PTHR43289">
    <property type="entry name" value="MITOGEN-ACTIVATED PROTEIN KINASE KINASE KINASE 20-RELATED"/>
    <property type="match status" value="1"/>
</dbReference>
<dbReference type="InterPro" id="IPR008271">
    <property type="entry name" value="Ser/Thr_kinase_AS"/>
</dbReference>
<keyword evidence="9" id="KW-0812">Transmembrane</keyword>
<keyword evidence="4 7" id="KW-0547">Nucleotide-binding</keyword>
<dbReference type="CDD" id="cd14014">
    <property type="entry name" value="STKc_PknB_like"/>
    <property type="match status" value="1"/>
</dbReference>
<organism evidence="11 12">
    <name type="scientific">Fuerstiella marisgermanici</name>
    <dbReference type="NCBI Taxonomy" id="1891926"/>
    <lineage>
        <taxon>Bacteria</taxon>
        <taxon>Pseudomonadati</taxon>
        <taxon>Planctomycetota</taxon>
        <taxon>Planctomycetia</taxon>
        <taxon>Planctomycetales</taxon>
        <taxon>Planctomycetaceae</taxon>
        <taxon>Fuerstiella</taxon>
    </lineage>
</organism>
<dbReference type="InterPro" id="IPR000719">
    <property type="entry name" value="Prot_kinase_dom"/>
</dbReference>
<dbReference type="EMBL" id="CP017641">
    <property type="protein sequence ID" value="APZ94989.1"/>
    <property type="molecule type" value="Genomic_DNA"/>
</dbReference>
<dbReference type="EC" id="2.7.11.1" evidence="1"/>
<dbReference type="PROSITE" id="PS50011">
    <property type="entry name" value="PROTEIN_KINASE_DOM"/>
    <property type="match status" value="1"/>
</dbReference>
<keyword evidence="12" id="KW-1185">Reference proteome</keyword>
<keyword evidence="6 7" id="KW-0067">ATP-binding</keyword>
<evidence type="ECO:0000256" key="4">
    <source>
        <dbReference type="ARBA" id="ARBA00022741"/>
    </source>
</evidence>
<evidence type="ECO:0000256" key="1">
    <source>
        <dbReference type="ARBA" id="ARBA00012513"/>
    </source>
</evidence>
<evidence type="ECO:0000256" key="8">
    <source>
        <dbReference type="SAM" id="MobiDB-lite"/>
    </source>
</evidence>
<evidence type="ECO:0000313" key="12">
    <source>
        <dbReference type="Proteomes" id="UP000187735"/>
    </source>
</evidence>
<dbReference type="Proteomes" id="UP000187735">
    <property type="component" value="Chromosome"/>
</dbReference>
<gene>
    <name evidence="11" type="primary">prkC_21</name>
    <name evidence="11" type="ORF">Fuma_04641</name>
</gene>
<protein>
    <recommendedName>
        <fullName evidence="1">non-specific serine/threonine protein kinase</fullName>
        <ecNumber evidence="1">2.7.11.1</ecNumber>
    </recommendedName>
</protein>
<keyword evidence="9" id="KW-1133">Transmembrane helix</keyword>
<dbReference type="GO" id="GO:0004674">
    <property type="term" value="F:protein serine/threonine kinase activity"/>
    <property type="evidence" value="ECO:0007669"/>
    <property type="project" value="UniProtKB-KW"/>
</dbReference>
<keyword evidence="2" id="KW-0723">Serine/threonine-protein kinase</keyword>
<dbReference type="Gene3D" id="3.30.200.20">
    <property type="entry name" value="Phosphorylase Kinase, domain 1"/>
    <property type="match status" value="1"/>
</dbReference>
<dbReference type="SUPFAM" id="SSF56112">
    <property type="entry name" value="Protein kinase-like (PK-like)"/>
    <property type="match status" value="1"/>
</dbReference>
<dbReference type="AlphaFoldDB" id="A0A1P8WLS1"/>
<dbReference type="SMART" id="SM00220">
    <property type="entry name" value="S_TKc"/>
    <property type="match status" value="1"/>
</dbReference>
<dbReference type="GO" id="GO:0005524">
    <property type="term" value="F:ATP binding"/>
    <property type="evidence" value="ECO:0007669"/>
    <property type="project" value="UniProtKB-UniRule"/>
</dbReference>
<feature type="region of interest" description="Disordered" evidence="8">
    <location>
        <begin position="25"/>
        <end position="49"/>
    </location>
</feature>